<comment type="caution">
    <text evidence="2">The sequence shown here is derived from an EMBL/GenBank/DDBJ whole genome shotgun (WGS) entry which is preliminary data.</text>
</comment>
<evidence type="ECO:0000313" key="2">
    <source>
        <dbReference type="EMBL" id="MPC09013.1"/>
    </source>
</evidence>
<feature type="region of interest" description="Disordered" evidence="1">
    <location>
        <begin position="1"/>
        <end position="35"/>
    </location>
</feature>
<name>A0A5B7CMY4_PORTR</name>
<organism evidence="2 3">
    <name type="scientific">Portunus trituberculatus</name>
    <name type="common">Swimming crab</name>
    <name type="synonym">Neptunus trituberculatus</name>
    <dbReference type="NCBI Taxonomy" id="210409"/>
    <lineage>
        <taxon>Eukaryota</taxon>
        <taxon>Metazoa</taxon>
        <taxon>Ecdysozoa</taxon>
        <taxon>Arthropoda</taxon>
        <taxon>Crustacea</taxon>
        <taxon>Multicrustacea</taxon>
        <taxon>Malacostraca</taxon>
        <taxon>Eumalacostraca</taxon>
        <taxon>Eucarida</taxon>
        <taxon>Decapoda</taxon>
        <taxon>Pleocyemata</taxon>
        <taxon>Brachyura</taxon>
        <taxon>Eubrachyura</taxon>
        <taxon>Portunoidea</taxon>
        <taxon>Portunidae</taxon>
        <taxon>Portuninae</taxon>
        <taxon>Portunus</taxon>
    </lineage>
</organism>
<proteinExistence type="predicted"/>
<sequence>MIRKTPRYSPYPSPAPRQRHPALAPPPIRVNRRRRRSEFPFVKGMHTSVTWQDACHGNIATEACDVGLRFGVRVEGAGAAWAERPWTGRW</sequence>
<evidence type="ECO:0000256" key="1">
    <source>
        <dbReference type="SAM" id="MobiDB-lite"/>
    </source>
</evidence>
<protein>
    <submittedName>
        <fullName evidence="2">Uncharacterized protein</fullName>
    </submittedName>
</protein>
<reference evidence="2 3" key="1">
    <citation type="submission" date="2019-05" db="EMBL/GenBank/DDBJ databases">
        <title>Another draft genome of Portunus trituberculatus and its Hox gene families provides insights of decapod evolution.</title>
        <authorList>
            <person name="Jeong J.-H."/>
            <person name="Song I."/>
            <person name="Kim S."/>
            <person name="Choi T."/>
            <person name="Kim D."/>
            <person name="Ryu S."/>
            <person name="Kim W."/>
        </authorList>
    </citation>
    <scope>NUCLEOTIDE SEQUENCE [LARGE SCALE GENOMIC DNA]</scope>
    <source>
        <tissue evidence="2">Muscle</tissue>
    </source>
</reference>
<dbReference type="AlphaFoldDB" id="A0A5B7CMY4"/>
<accession>A0A5B7CMY4</accession>
<dbReference type="EMBL" id="VSRR010000052">
    <property type="protein sequence ID" value="MPC09013.1"/>
    <property type="molecule type" value="Genomic_DNA"/>
</dbReference>
<gene>
    <name evidence="2" type="ORF">E2C01_001614</name>
</gene>
<dbReference type="Proteomes" id="UP000324222">
    <property type="component" value="Unassembled WGS sequence"/>
</dbReference>
<evidence type="ECO:0000313" key="3">
    <source>
        <dbReference type="Proteomes" id="UP000324222"/>
    </source>
</evidence>
<keyword evidence="3" id="KW-1185">Reference proteome</keyword>